<evidence type="ECO:0000256" key="13">
    <source>
        <dbReference type="PIRSR" id="PIRSR602402-1"/>
    </source>
</evidence>
<accession>A0A9N9SRS9</accession>
<evidence type="ECO:0008006" key="17">
    <source>
        <dbReference type="Google" id="ProtNLM"/>
    </source>
</evidence>
<keyword evidence="8" id="KW-0492">Microsome</keyword>
<evidence type="ECO:0000256" key="12">
    <source>
        <dbReference type="ARBA" id="ARBA00023136"/>
    </source>
</evidence>
<evidence type="ECO:0000256" key="7">
    <source>
        <dbReference type="ARBA" id="ARBA00022824"/>
    </source>
</evidence>
<evidence type="ECO:0000256" key="1">
    <source>
        <dbReference type="ARBA" id="ARBA00001971"/>
    </source>
</evidence>
<dbReference type="CDD" id="cd11056">
    <property type="entry name" value="CYP6-like"/>
    <property type="match status" value="1"/>
</dbReference>
<dbReference type="InterPro" id="IPR002402">
    <property type="entry name" value="Cyt_P450_E_grp-II"/>
</dbReference>
<evidence type="ECO:0000256" key="2">
    <source>
        <dbReference type="ARBA" id="ARBA00004174"/>
    </source>
</evidence>
<dbReference type="GO" id="GO:0005789">
    <property type="term" value="C:endoplasmic reticulum membrane"/>
    <property type="evidence" value="ECO:0007669"/>
    <property type="project" value="UniProtKB-SubCell"/>
</dbReference>
<dbReference type="FunFam" id="1.10.630.10:FF:000042">
    <property type="entry name" value="Cytochrome P450"/>
    <property type="match status" value="1"/>
</dbReference>
<keyword evidence="10 13" id="KW-0408">Iron</keyword>
<evidence type="ECO:0000256" key="10">
    <source>
        <dbReference type="ARBA" id="ARBA00023004"/>
    </source>
</evidence>
<keyword evidence="12" id="KW-0472">Membrane</keyword>
<keyword evidence="5 13" id="KW-0349">Heme</keyword>
<dbReference type="EMBL" id="OU898276">
    <property type="protein sequence ID" value="CAG9827992.1"/>
    <property type="molecule type" value="Genomic_DNA"/>
</dbReference>
<proteinExistence type="inferred from homology"/>
<dbReference type="SUPFAM" id="SSF48264">
    <property type="entry name" value="Cytochrome P450"/>
    <property type="match status" value="1"/>
</dbReference>
<dbReference type="Pfam" id="PF00067">
    <property type="entry name" value="p450"/>
    <property type="match status" value="1"/>
</dbReference>
<feature type="chain" id="PRO_5040288355" description="Cytochrome P450" evidence="14">
    <location>
        <begin position="18"/>
        <end position="514"/>
    </location>
</feature>
<evidence type="ECO:0000256" key="8">
    <source>
        <dbReference type="ARBA" id="ARBA00022848"/>
    </source>
</evidence>
<keyword evidence="14" id="KW-0732">Signal</keyword>
<evidence type="ECO:0000313" key="15">
    <source>
        <dbReference type="EMBL" id="CAG9827992.1"/>
    </source>
</evidence>
<dbReference type="OrthoDB" id="2789670at2759"/>
<keyword evidence="11" id="KW-0503">Monooxygenase</keyword>
<dbReference type="InterPro" id="IPR050476">
    <property type="entry name" value="Insect_CytP450_Detox"/>
</dbReference>
<organism evidence="15 16">
    <name type="scientific">Diabrotica balteata</name>
    <name type="common">Banded cucumber beetle</name>
    <dbReference type="NCBI Taxonomy" id="107213"/>
    <lineage>
        <taxon>Eukaryota</taxon>
        <taxon>Metazoa</taxon>
        <taxon>Ecdysozoa</taxon>
        <taxon>Arthropoda</taxon>
        <taxon>Hexapoda</taxon>
        <taxon>Insecta</taxon>
        <taxon>Pterygota</taxon>
        <taxon>Neoptera</taxon>
        <taxon>Endopterygota</taxon>
        <taxon>Coleoptera</taxon>
        <taxon>Polyphaga</taxon>
        <taxon>Cucujiformia</taxon>
        <taxon>Chrysomeloidea</taxon>
        <taxon>Chrysomelidae</taxon>
        <taxon>Galerucinae</taxon>
        <taxon>Diabroticina</taxon>
        <taxon>Diabroticites</taxon>
        <taxon>Diabrotica</taxon>
    </lineage>
</organism>
<comment type="similarity">
    <text evidence="4">Belongs to the cytochrome P450 family.</text>
</comment>
<dbReference type="AlphaFoldDB" id="A0A9N9SRS9"/>
<dbReference type="GO" id="GO:0005506">
    <property type="term" value="F:iron ion binding"/>
    <property type="evidence" value="ECO:0007669"/>
    <property type="project" value="InterPro"/>
</dbReference>
<comment type="cofactor">
    <cofactor evidence="1 13">
        <name>heme</name>
        <dbReference type="ChEBI" id="CHEBI:30413"/>
    </cofactor>
</comment>
<dbReference type="GO" id="GO:0016705">
    <property type="term" value="F:oxidoreductase activity, acting on paired donors, with incorporation or reduction of molecular oxygen"/>
    <property type="evidence" value="ECO:0007669"/>
    <property type="project" value="InterPro"/>
</dbReference>
<dbReference type="Gene3D" id="1.10.630.10">
    <property type="entry name" value="Cytochrome P450"/>
    <property type="match status" value="1"/>
</dbReference>
<evidence type="ECO:0000256" key="4">
    <source>
        <dbReference type="ARBA" id="ARBA00010617"/>
    </source>
</evidence>
<evidence type="ECO:0000256" key="9">
    <source>
        <dbReference type="ARBA" id="ARBA00023002"/>
    </source>
</evidence>
<dbReference type="InterPro" id="IPR001128">
    <property type="entry name" value="Cyt_P450"/>
</dbReference>
<keyword evidence="6 13" id="KW-0479">Metal-binding</keyword>
<protein>
    <recommendedName>
        <fullName evidence="17">Cytochrome P450</fullName>
    </recommendedName>
</protein>
<evidence type="ECO:0000256" key="6">
    <source>
        <dbReference type="ARBA" id="ARBA00022723"/>
    </source>
</evidence>
<dbReference type="PANTHER" id="PTHR24292">
    <property type="entry name" value="CYTOCHROME P450"/>
    <property type="match status" value="1"/>
</dbReference>
<keyword evidence="16" id="KW-1185">Reference proteome</keyword>
<evidence type="ECO:0000313" key="16">
    <source>
        <dbReference type="Proteomes" id="UP001153709"/>
    </source>
</evidence>
<reference evidence="15" key="1">
    <citation type="submission" date="2022-01" db="EMBL/GenBank/DDBJ databases">
        <authorList>
            <person name="King R."/>
        </authorList>
    </citation>
    <scope>NUCLEOTIDE SEQUENCE</scope>
</reference>
<dbReference type="PRINTS" id="PR00464">
    <property type="entry name" value="EP450II"/>
</dbReference>
<keyword evidence="9" id="KW-0560">Oxidoreductase</keyword>
<dbReference type="InterPro" id="IPR036396">
    <property type="entry name" value="Cyt_P450_sf"/>
</dbReference>
<evidence type="ECO:0000256" key="5">
    <source>
        <dbReference type="ARBA" id="ARBA00022617"/>
    </source>
</evidence>
<name>A0A9N9SRS9_DIABA</name>
<keyword evidence="7" id="KW-0256">Endoplasmic reticulum</keyword>
<gene>
    <name evidence="15" type="ORF">DIABBA_LOCUS1942</name>
</gene>
<evidence type="ECO:0000256" key="3">
    <source>
        <dbReference type="ARBA" id="ARBA00004406"/>
    </source>
</evidence>
<dbReference type="GO" id="GO:0020037">
    <property type="term" value="F:heme binding"/>
    <property type="evidence" value="ECO:0007669"/>
    <property type="project" value="InterPro"/>
</dbReference>
<dbReference type="Proteomes" id="UP001153709">
    <property type="component" value="Chromosome 1"/>
</dbReference>
<dbReference type="GO" id="GO:0004497">
    <property type="term" value="F:monooxygenase activity"/>
    <property type="evidence" value="ECO:0007669"/>
    <property type="project" value="UniProtKB-KW"/>
</dbReference>
<dbReference type="PANTHER" id="PTHR24292:SF100">
    <property type="entry name" value="CYTOCHROME P450 6A16, ISOFORM B-RELATED"/>
    <property type="match status" value="1"/>
</dbReference>
<comment type="subcellular location">
    <subcellularLocation>
        <location evidence="3">Endoplasmic reticulum membrane</location>
        <topology evidence="3">Peripheral membrane protein</topology>
    </subcellularLocation>
    <subcellularLocation>
        <location evidence="2">Microsome membrane</location>
        <topology evidence="2">Peripheral membrane protein</topology>
    </subcellularLocation>
</comment>
<feature type="binding site" description="axial binding residue" evidence="13">
    <location>
        <position position="453"/>
    </location>
    <ligand>
        <name>heme</name>
        <dbReference type="ChEBI" id="CHEBI:30413"/>
    </ligand>
    <ligandPart>
        <name>Fe</name>
        <dbReference type="ChEBI" id="CHEBI:18248"/>
    </ligandPart>
</feature>
<evidence type="ECO:0000256" key="14">
    <source>
        <dbReference type="SAM" id="SignalP"/>
    </source>
</evidence>
<feature type="signal peptide" evidence="14">
    <location>
        <begin position="1"/>
        <end position="17"/>
    </location>
</feature>
<sequence>MFLLFILFLPLAIYVYQKWHYDYWKRRGVYQVKPHFLYGNLKEFSNGNLCISDQLKKLYDEFKSKGLRYGGYYAFMKPTFMPIDVNIVKNILQKDFGHFVNRGIYFNKKRSPLSEHLFTLEGEKWRILRGKLTPTFTTGKMKMMFPIMVAYSENLTVILKKDVILQDAVDIKEVVSRFTTDIIISAAFGIECNSLKNSDSEFRKFGRRVFEPGMWEQLKRQMSNSFPKWFLDAIRINLLDHETEDFFMNAVKKTVRYREENAVYRNDFMQLLLELRNKGKISDYHITSVGENDCNSHFLSLNELAAQCFAFFIGGFETSATAIAFTMLELAMNLEIQDKLRKEINTVLENYDHQITYDGIMEMTYLDKIVHESLRMHPTASEIGRICNSEYTIPGTDLVIEKGVRVIIPILALHRNSDHYPDPDVFDPERFNEENKAKRHPFAYIPWEGPRMCIGKYHLPSRLGLLQTKVGIVAIIKSFTVTLNKKTQLPIKYAPNAVITSVAGGIWLNLQSLQ</sequence>
<evidence type="ECO:0000256" key="11">
    <source>
        <dbReference type="ARBA" id="ARBA00023033"/>
    </source>
</evidence>